<sequence>MVDRGYPVWDLRQRDALKSSRTSPAARSRSSDTEAVPLVSGSDDVVVATAIPYTPSRSSSSGSSEAGSTNSAVLGLMKRAKQQLNQGDEEGAAASLERALRIEPRNGVLWHNLAVLRLRQQDYGQAESLARKSISFSGNKRALKARSWELVAAARRGKGNEQGARAAEKEARRYE</sequence>
<feature type="compositionally biased region" description="Basic and acidic residues" evidence="1">
    <location>
        <begin position="166"/>
        <end position="175"/>
    </location>
</feature>
<dbReference type="Pfam" id="PF14559">
    <property type="entry name" value="TPR_19"/>
    <property type="match status" value="1"/>
</dbReference>
<dbReference type="SUPFAM" id="SSF48452">
    <property type="entry name" value="TPR-like"/>
    <property type="match status" value="1"/>
</dbReference>
<keyword evidence="3" id="KW-1185">Reference proteome</keyword>
<name>A0A1T2L941_9GAMM</name>
<feature type="region of interest" description="Disordered" evidence="1">
    <location>
        <begin position="1"/>
        <end position="39"/>
    </location>
</feature>
<feature type="compositionally biased region" description="Low complexity" evidence="1">
    <location>
        <begin position="19"/>
        <end position="28"/>
    </location>
</feature>
<accession>A0A1T2L941</accession>
<evidence type="ECO:0000313" key="2">
    <source>
        <dbReference type="EMBL" id="OOZ41625.1"/>
    </source>
</evidence>
<dbReference type="InterPro" id="IPR019734">
    <property type="entry name" value="TPR_rpt"/>
</dbReference>
<feature type="compositionally biased region" description="Low complexity" evidence="1">
    <location>
        <begin position="56"/>
        <end position="71"/>
    </location>
</feature>
<feature type="region of interest" description="Disordered" evidence="1">
    <location>
        <begin position="155"/>
        <end position="175"/>
    </location>
</feature>
<feature type="region of interest" description="Disordered" evidence="1">
    <location>
        <begin position="53"/>
        <end position="74"/>
    </location>
</feature>
<dbReference type="Gene3D" id="1.25.40.10">
    <property type="entry name" value="Tetratricopeptide repeat domain"/>
    <property type="match status" value="1"/>
</dbReference>
<gene>
    <name evidence="2" type="ORF">BOW53_02795</name>
</gene>
<comment type="caution">
    <text evidence="2">The sequence shown here is derived from an EMBL/GenBank/DDBJ whole genome shotgun (WGS) entry which is preliminary data.</text>
</comment>
<protein>
    <submittedName>
        <fullName evidence="2">Uncharacterized protein</fullName>
    </submittedName>
</protein>
<dbReference type="AlphaFoldDB" id="A0A1T2L941"/>
<proteinExistence type="predicted"/>
<dbReference type="EMBL" id="MPRL01000007">
    <property type="protein sequence ID" value="OOZ41625.1"/>
    <property type="molecule type" value="Genomic_DNA"/>
</dbReference>
<reference evidence="2 3" key="1">
    <citation type="submission" date="2016-11" db="EMBL/GenBank/DDBJ databases">
        <title>Mixed transmission modes and dynamic genome evolution in an obligate animal-bacterial symbiosis.</title>
        <authorList>
            <person name="Russell S.L."/>
            <person name="Corbett-Detig R.B."/>
            <person name="Cavanaugh C.M."/>
        </authorList>
    </citation>
    <scope>NUCLEOTIDE SEQUENCE [LARGE SCALE GENOMIC DNA]</scope>
    <source>
        <strain evidence="2">Sveles-Q1</strain>
    </source>
</reference>
<organism evidence="2 3">
    <name type="scientific">Solemya pervernicosa gill symbiont</name>
    <dbReference type="NCBI Taxonomy" id="642797"/>
    <lineage>
        <taxon>Bacteria</taxon>
        <taxon>Pseudomonadati</taxon>
        <taxon>Pseudomonadota</taxon>
        <taxon>Gammaproteobacteria</taxon>
        <taxon>sulfur-oxidizing symbionts</taxon>
    </lineage>
</organism>
<dbReference type="InterPro" id="IPR011990">
    <property type="entry name" value="TPR-like_helical_dom_sf"/>
</dbReference>
<dbReference type="SMART" id="SM00028">
    <property type="entry name" value="TPR"/>
    <property type="match status" value="2"/>
</dbReference>
<dbReference type="Proteomes" id="UP000191110">
    <property type="component" value="Unassembled WGS sequence"/>
</dbReference>
<evidence type="ECO:0000313" key="3">
    <source>
        <dbReference type="Proteomes" id="UP000191110"/>
    </source>
</evidence>
<evidence type="ECO:0000256" key="1">
    <source>
        <dbReference type="SAM" id="MobiDB-lite"/>
    </source>
</evidence>